<dbReference type="InterPro" id="IPR000719">
    <property type="entry name" value="Prot_kinase_dom"/>
</dbReference>
<dbReference type="EMBL" id="JZBS01001913">
    <property type="protein sequence ID" value="KKK20907.1"/>
    <property type="molecule type" value="Genomic_DNA"/>
</dbReference>
<evidence type="ECO:0000256" key="8">
    <source>
        <dbReference type="ARBA" id="ARBA00030980"/>
    </source>
</evidence>
<dbReference type="OrthoDB" id="1668230at2759"/>
<feature type="compositionally biased region" description="Basic and acidic residues" evidence="12">
    <location>
        <begin position="20"/>
        <end position="30"/>
    </location>
</feature>
<dbReference type="PROSITE" id="PS00109">
    <property type="entry name" value="PROTEIN_KINASE_TYR"/>
    <property type="match status" value="1"/>
</dbReference>
<feature type="region of interest" description="Disordered" evidence="12">
    <location>
        <begin position="424"/>
        <end position="461"/>
    </location>
</feature>
<feature type="compositionally biased region" description="Polar residues" evidence="12">
    <location>
        <begin position="435"/>
        <end position="449"/>
    </location>
</feature>
<evidence type="ECO:0000256" key="10">
    <source>
        <dbReference type="ARBA" id="ARBA00047899"/>
    </source>
</evidence>
<dbReference type="GO" id="GO:0004674">
    <property type="term" value="F:protein serine/threonine kinase activity"/>
    <property type="evidence" value="ECO:0007669"/>
    <property type="project" value="UniProtKB-EC"/>
</dbReference>
<dbReference type="Proteomes" id="UP000034291">
    <property type="component" value="Unassembled WGS sequence"/>
</dbReference>
<feature type="domain" description="Protein kinase" evidence="13">
    <location>
        <begin position="49"/>
        <end position="315"/>
    </location>
</feature>
<evidence type="ECO:0000256" key="7">
    <source>
        <dbReference type="ARBA" id="ARBA00022895"/>
    </source>
</evidence>
<dbReference type="STRING" id="308745.A0A0F8XBB3"/>
<dbReference type="GO" id="GO:0000781">
    <property type="term" value="C:chromosome, telomeric region"/>
    <property type="evidence" value="ECO:0007669"/>
    <property type="project" value="UniProtKB-SubCell"/>
</dbReference>
<dbReference type="PROSITE" id="PS50011">
    <property type="entry name" value="PROTEIN_KINASE_DOM"/>
    <property type="match status" value="1"/>
</dbReference>
<dbReference type="CDD" id="cd00180">
    <property type="entry name" value="PKc"/>
    <property type="match status" value="1"/>
</dbReference>
<keyword evidence="15" id="KW-1185">Reference proteome</keyword>
<keyword evidence="7" id="KW-0158">Chromosome</keyword>
<evidence type="ECO:0000256" key="12">
    <source>
        <dbReference type="SAM" id="MobiDB-lite"/>
    </source>
</evidence>
<comment type="caution">
    <text evidence="14">The sequence shown here is derived from an EMBL/GenBank/DDBJ whole genome shotgun (WGS) entry which is preliminary data.</text>
</comment>
<evidence type="ECO:0000256" key="3">
    <source>
        <dbReference type="ARBA" id="ARBA00011534"/>
    </source>
</evidence>
<dbReference type="PANTHER" id="PTHR23257">
    <property type="entry name" value="SERINE-THREONINE PROTEIN KINASE"/>
    <property type="match status" value="1"/>
</dbReference>
<accession>A0A0F8XBB3</accession>
<feature type="region of interest" description="Disordered" evidence="12">
    <location>
        <begin position="366"/>
        <end position="390"/>
    </location>
</feature>
<comment type="function">
    <text evidence="1">Component of the EKC/KEOPS complex that is required for the formation of a threonylcarbamoyl group on adenosine at position 37 (t(6)A37) in tRNAs that read codons beginning with adenine. The complex is probably involved in the transfer of the threonylcarbamoyl moiety of threonylcarbamoyl-AMP (TC-AMP) to the N6 group of A37. BUD32 has ATPase activity in the context of the EKC/KEOPS complex and likely plays a supporting role to the catalytic subunit KAE1. The EKC/KEOPS complex also promotes both telomere uncapping and telomere elongation. The complex is required for efficient recruitment of transcriptional coactivators.</text>
</comment>
<evidence type="ECO:0000256" key="4">
    <source>
        <dbReference type="ARBA" id="ARBA00012513"/>
    </source>
</evidence>
<name>A0A0F8XBB3_9EURO</name>
<evidence type="ECO:0000256" key="6">
    <source>
        <dbReference type="ARBA" id="ARBA00019973"/>
    </source>
</evidence>
<dbReference type="Pfam" id="PF00069">
    <property type="entry name" value="Pkinase"/>
    <property type="match status" value="1"/>
</dbReference>
<comment type="subcellular location">
    <subcellularLocation>
        <location evidence="2">Chromosome</location>
        <location evidence="2">Telomere</location>
    </subcellularLocation>
</comment>
<dbReference type="InterPro" id="IPR008266">
    <property type="entry name" value="Tyr_kinase_AS"/>
</dbReference>
<evidence type="ECO:0000313" key="15">
    <source>
        <dbReference type="Proteomes" id="UP000034291"/>
    </source>
</evidence>
<evidence type="ECO:0000256" key="1">
    <source>
        <dbReference type="ARBA" id="ARBA00003747"/>
    </source>
</evidence>
<keyword evidence="7" id="KW-0779">Telomere</keyword>
<dbReference type="GO" id="GO:0005737">
    <property type="term" value="C:cytoplasm"/>
    <property type="evidence" value="ECO:0007669"/>
    <property type="project" value="TreeGrafter"/>
</dbReference>
<comment type="subunit">
    <text evidence="3">Component of the EKC/KEOPS complex composed of at least BUD32, CGI121, GON7, KAE1 and PCC1; the whole complex dimerizes.</text>
</comment>
<dbReference type="GO" id="GO:0007165">
    <property type="term" value="P:signal transduction"/>
    <property type="evidence" value="ECO:0007669"/>
    <property type="project" value="TreeGrafter"/>
</dbReference>
<reference evidence="14 15" key="1">
    <citation type="submission" date="2015-02" db="EMBL/GenBank/DDBJ databases">
        <title>Draft Genome Sequences of Two Closely-Related Aflatoxigenic Aspergillus Species Obtained from the Cote d'Ivoire.</title>
        <authorList>
            <person name="Moore G.G."/>
            <person name="Beltz S.B."/>
            <person name="Mack B.M."/>
        </authorList>
    </citation>
    <scope>NUCLEOTIDE SEQUENCE [LARGE SCALE GENOMIC DNA]</scope>
    <source>
        <strain evidence="14 15">SRRC1468</strain>
    </source>
</reference>
<proteinExistence type="predicted"/>
<dbReference type="InterPro" id="IPR011009">
    <property type="entry name" value="Kinase-like_dom_sf"/>
</dbReference>
<comment type="catalytic activity">
    <reaction evidence="10">
        <text>L-threonyl-[protein] + ATP = O-phospho-L-threonyl-[protein] + ADP + H(+)</text>
        <dbReference type="Rhea" id="RHEA:46608"/>
        <dbReference type="Rhea" id="RHEA-COMP:11060"/>
        <dbReference type="Rhea" id="RHEA-COMP:11605"/>
        <dbReference type="ChEBI" id="CHEBI:15378"/>
        <dbReference type="ChEBI" id="CHEBI:30013"/>
        <dbReference type="ChEBI" id="CHEBI:30616"/>
        <dbReference type="ChEBI" id="CHEBI:61977"/>
        <dbReference type="ChEBI" id="CHEBI:456216"/>
        <dbReference type="EC" id="2.7.11.1"/>
    </reaction>
</comment>
<evidence type="ECO:0000256" key="2">
    <source>
        <dbReference type="ARBA" id="ARBA00004574"/>
    </source>
</evidence>
<dbReference type="EC" id="2.7.11.1" evidence="4"/>
<evidence type="ECO:0000313" key="14">
    <source>
        <dbReference type="EMBL" id="KKK20907.1"/>
    </source>
</evidence>
<comment type="catalytic activity">
    <reaction evidence="11">
        <text>L-seryl-[protein] + ATP = O-phospho-L-seryl-[protein] + ADP + H(+)</text>
        <dbReference type="Rhea" id="RHEA:17989"/>
        <dbReference type="Rhea" id="RHEA-COMP:9863"/>
        <dbReference type="Rhea" id="RHEA-COMP:11604"/>
        <dbReference type="ChEBI" id="CHEBI:15378"/>
        <dbReference type="ChEBI" id="CHEBI:29999"/>
        <dbReference type="ChEBI" id="CHEBI:30616"/>
        <dbReference type="ChEBI" id="CHEBI:83421"/>
        <dbReference type="ChEBI" id="CHEBI:456216"/>
        <dbReference type="EC" id="2.7.11.1"/>
    </reaction>
</comment>
<gene>
    <name evidence="14" type="ORF">ARAM_004496</name>
</gene>
<dbReference type="InterPro" id="IPR050167">
    <property type="entry name" value="Ser_Thr_protein_kinase"/>
</dbReference>
<dbReference type="Gene3D" id="1.10.510.10">
    <property type="entry name" value="Transferase(Phosphotransferase) domain 1"/>
    <property type="match status" value="1"/>
</dbReference>
<dbReference type="AlphaFoldDB" id="A0A0F8XBB3"/>
<organism evidence="14 15">
    <name type="scientific">Aspergillus rambellii</name>
    <dbReference type="NCBI Taxonomy" id="308745"/>
    <lineage>
        <taxon>Eukaryota</taxon>
        <taxon>Fungi</taxon>
        <taxon>Dikarya</taxon>
        <taxon>Ascomycota</taxon>
        <taxon>Pezizomycotina</taxon>
        <taxon>Eurotiomycetes</taxon>
        <taxon>Eurotiomycetidae</taxon>
        <taxon>Eurotiales</taxon>
        <taxon>Aspergillaceae</taxon>
        <taxon>Aspergillus</taxon>
        <taxon>Aspergillus subgen. Nidulantes</taxon>
    </lineage>
</organism>
<sequence>MVFYFALRIAHLLPSQLDAPKPDTDIEQHGDNNNSQVNHLDEPLIPNEPPPGELLSNGSTAFVTRIKYALVLKTPRYSWWHLSAEPTRDLVKDIKKSFEVEEQILQILGPHPRVIPFLGVSHNPRGLQFAEANGGNLQAFLDQHIGTTSPALRLKWCSQAAEAVCFIHQKGVIHSDLRVENFLLHNSDLLLCDFGGSASGTIDGGHLPDSGFFNPSKPWVSTKATDIFSLGSVFYTIMTDHWPYRSPGQFTSVEDKLSYCDMVDNLFSSNNFPPTEELVGGSVMKGCWLEQYKTSPPCAATGRSLCAYQCRHSAVSTTVKLPIPTTDGTAPEPYTYLETPSHATAFPNNSAPHISEPDMITRCDLQDNTGIPTEPPPFRGDSAGDGLSSPWEDIDLQLPVPPAVDSIIDSEAICSYFDPPSILHGAPGHHRDSSKGASSQNGSTQTSDHSYIYDGQQLRPS</sequence>
<evidence type="ECO:0000256" key="5">
    <source>
        <dbReference type="ARBA" id="ARBA00013948"/>
    </source>
</evidence>
<protein>
    <recommendedName>
        <fullName evidence="6">EKC/KEOPS complex subunit BUD32</fullName>
        <ecNumber evidence="4">2.7.11.1</ecNumber>
    </recommendedName>
    <alternativeName>
        <fullName evidence="8 9">Atypical Serine/threonine protein kinase BUD32</fullName>
    </alternativeName>
    <alternativeName>
        <fullName evidence="5">EKC/KEOPS complex subunit bud32</fullName>
    </alternativeName>
</protein>
<dbReference type="SUPFAM" id="SSF56112">
    <property type="entry name" value="Protein kinase-like (PK-like)"/>
    <property type="match status" value="1"/>
</dbReference>
<evidence type="ECO:0000259" key="13">
    <source>
        <dbReference type="PROSITE" id="PS50011"/>
    </source>
</evidence>
<dbReference type="GO" id="GO:0005524">
    <property type="term" value="F:ATP binding"/>
    <property type="evidence" value="ECO:0007669"/>
    <property type="project" value="InterPro"/>
</dbReference>
<evidence type="ECO:0000256" key="11">
    <source>
        <dbReference type="ARBA" id="ARBA00048679"/>
    </source>
</evidence>
<evidence type="ECO:0000256" key="9">
    <source>
        <dbReference type="ARBA" id="ARBA00033194"/>
    </source>
</evidence>
<feature type="region of interest" description="Disordered" evidence="12">
    <location>
        <begin position="18"/>
        <end position="53"/>
    </location>
</feature>